<dbReference type="AlphaFoldDB" id="A0A5J4V711"/>
<reference evidence="2 3" key="1">
    <citation type="submission" date="2019-03" db="EMBL/GenBank/DDBJ databases">
        <title>Single cell metagenomics reveals metabolic interactions within the superorganism composed of flagellate Streblomastix strix and complex community of Bacteroidetes bacteria on its surface.</title>
        <authorList>
            <person name="Treitli S.C."/>
            <person name="Kolisko M."/>
            <person name="Husnik F."/>
            <person name="Keeling P."/>
            <person name="Hampl V."/>
        </authorList>
    </citation>
    <scope>NUCLEOTIDE SEQUENCE [LARGE SCALE GENOMIC DNA]</scope>
    <source>
        <strain evidence="2">ST1C</strain>
    </source>
</reference>
<feature type="region of interest" description="Disordered" evidence="1">
    <location>
        <begin position="241"/>
        <end position="275"/>
    </location>
</feature>
<dbReference type="PANTHER" id="PTHR28457:SF1">
    <property type="entry name" value="CILIA- AND FLAGELLA-ASSOCIATED PROTEIN 119"/>
    <property type="match status" value="1"/>
</dbReference>
<name>A0A5J4V711_9EUKA</name>
<accession>A0A5J4V711</accession>
<protein>
    <recommendedName>
        <fullName evidence="4">Coiled-coil domain-containing protein 189</fullName>
    </recommendedName>
</protein>
<gene>
    <name evidence="2" type="ORF">EZS28_026334</name>
</gene>
<evidence type="ECO:0000313" key="2">
    <source>
        <dbReference type="EMBL" id="KAA6378140.1"/>
    </source>
</evidence>
<evidence type="ECO:0000256" key="1">
    <source>
        <dbReference type="SAM" id="MobiDB-lite"/>
    </source>
</evidence>
<evidence type="ECO:0008006" key="4">
    <source>
        <dbReference type="Google" id="ProtNLM"/>
    </source>
</evidence>
<dbReference type="InterPro" id="IPR032727">
    <property type="entry name" value="CLAMP"/>
</dbReference>
<comment type="caution">
    <text evidence="2">The sequence shown here is derived from an EMBL/GenBank/DDBJ whole genome shotgun (WGS) entry which is preliminary data.</text>
</comment>
<dbReference type="OrthoDB" id="425082at2759"/>
<sequence>MAHSLAFSEITLRQVEELSVILSDKPKAEHYLANLFHLEESELSQDAIILDFYYYNLVFAEECGFTAEKISAFFSIMKETFFKSLEHSNLTYIDALNKFKQLLIAHSVNRPPQSVQIFSFDDVAKITEYAVDSFFAHLKLYQYVFVQKDTLALTTTDVFRPVDVPQPFPPMVQALPEDIVLEKVMVWEEEEPVQVLRDQLEEIDLSTVSPEIIQQAIQAALHSQIVELKRAQRQELEEVEKQLLEKAAHPELGEDGTDGKEEKKGGKGKDKKDKK</sequence>
<evidence type="ECO:0000313" key="3">
    <source>
        <dbReference type="Proteomes" id="UP000324800"/>
    </source>
</evidence>
<dbReference type="PANTHER" id="PTHR28457">
    <property type="entry name" value="COILED-COIL DOMAIN-CONTAINING PROTEIN 189"/>
    <property type="match status" value="1"/>
</dbReference>
<dbReference type="EMBL" id="SNRW01009347">
    <property type="protein sequence ID" value="KAA6378140.1"/>
    <property type="molecule type" value="Genomic_DNA"/>
</dbReference>
<proteinExistence type="predicted"/>
<dbReference type="Pfam" id="PF14769">
    <property type="entry name" value="CLAMP"/>
    <property type="match status" value="1"/>
</dbReference>
<dbReference type="Proteomes" id="UP000324800">
    <property type="component" value="Unassembled WGS sequence"/>
</dbReference>
<organism evidence="2 3">
    <name type="scientific">Streblomastix strix</name>
    <dbReference type="NCBI Taxonomy" id="222440"/>
    <lineage>
        <taxon>Eukaryota</taxon>
        <taxon>Metamonada</taxon>
        <taxon>Preaxostyla</taxon>
        <taxon>Oxymonadida</taxon>
        <taxon>Streblomastigidae</taxon>
        <taxon>Streblomastix</taxon>
    </lineage>
</organism>